<evidence type="ECO:0000313" key="3">
    <source>
        <dbReference type="EMBL" id="KAG8629832.1"/>
    </source>
</evidence>
<feature type="transmembrane region" description="Helical" evidence="2">
    <location>
        <begin position="14"/>
        <end position="34"/>
    </location>
</feature>
<evidence type="ECO:0000256" key="1">
    <source>
        <dbReference type="ARBA" id="ARBA00009003"/>
    </source>
</evidence>
<dbReference type="Proteomes" id="UP000809789">
    <property type="component" value="Unassembled WGS sequence"/>
</dbReference>
<dbReference type="Pfam" id="PF04488">
    <property type="entry name" value="Gly_transf_sug"/>
    <property type="match status" value="1"/>
</dbReference>
<dbReference type="GO" id="GO:0000009">
    <property type="term" value="F:alpha-1,6-mannosyltransferase activity"/>
    <property type="evidence" value="ECO:0007669"/>
    <property type="project" value="InterPro"/>
</dbReference>
<keyword evidence="2" id="KW-0472">Membrane</keyword>
<reference evidence="3" key="1">
    <citation type="submission" date="2021-07" db="EMBL/GenBank/DDBJ databases">
        <title>Elsinoe batatas strain:CRI-CJ2 Genome sequencing and assembly.</title>
        <authorList>
            <person name="Huang L."/>
        </authorList>
    </citation>
    <scope>NUCLEOTIDE SEQUENCE</scope>
    <source>
        <strain evidence="3">CRI-CJ2</strain>
    </source>
</reference>
<dbReference type="GO" id="GO:0000136">
    <property type="term" value="C:mannan polymerase complex"/>
    <property type="evidence" value="ECO:0007669"/>
    <property type="project" value="TreeGrafter"/>
</dbReference>
<evidence type="ECO:0008006" key="5">
    <source>
        <dbReference type="Google" id="ProtNLM"/>
    </source>
</evidence>
<keyword evidence="2" id="KW-1133">Transmembrane helix</keyword>
<dbReference type="Gene3D" id="3.90.550.20">
    <property type="match status" value="1"/>
</dbReference>
<sequence>MVAIGGSTSRMPRIYLALSFFAVFVILLVTFHNIGSDSAREPLSHALTRISGYSISRKPLIPRLIWQTWQTRPGDNPPAKPDDNLERLSRTWSGRNPFYTYTRLESNTSLEYIHARYKDRPDIISTFEAVTEPVLRADMIRYLVLSADGGIYSDMDTECIKSIDLWSGEHDISSVGMILGLEYDQRNDQGRLPGTSYRVQFSQWTMASRPNHPVMQHARDRVFKSVASALAEAGGIHLKTQADVFAMTGPMIFTAAVREGISAQMGREVQYKEFSMLPGPKLFGDVLVLPINGFASGVPHSGAADWGNEEQLVGHQFKGDWKVGLTGI</sequence>
<proteinExistence type="inferred from homology"/>
<dbReference type="OrthoDB" id="409543at2759"/>
<protein>
    <recommendedName>
        <fullName evidence="5">Initiation-specific alpha-1,6-mannosyltransferase</fullName>
    </recommendedName>
</protein>
<dbReference type="SUPFAM" id="SSF53448">
    <property type="entry name" value="Nucleotide-diphospho-sugar transferases"/>
    <property type="match status" value="1"/>
</dbReference>
<organism evidence="3 4">
    <name type="scientific">Elsinoe batatas</name>
    <dbReference type="NCBI Taxonomy" id="2601811"/>
    <lineage>
        <taxon>Eukaryota</taxon>
        <taxon>Fungi</taxon>
        <taxon>Dikarya</taxon>
        <taxon>Ascomycota</taxon>
        <taxon>Pezizomycotina</taxon>
        <taxon>Dothideomycetes</taxon>
        <taxon>Dothideomycetidae</taxon>
        <taxon>Myriangiales</taxon>
        <taxon>Elsinoaceae</taxon>
        <taxon>Elsinoe</taxon>
    </lineage>
</organism>
<keyword evidence="4" id="KW-1185">Reference proteome</keyword>
<dbReference type="InterPro" id="IPR007577">
    <property type="entry name" value="GlycoTrfase_DXD_sugar-bd_CS"/>
</dbReference>
<accession>A0A8K0L6G5</accession>
<gene>
    <name evidence="3" type="ORF">KVT40_001451</name>
</gene>
<dbReference type="AlphaFoldDB" id="A0A8K0L6G5"/>
<dbReference type="PANTHER" id="PTHR31834">
    <property type="entry name" value="INITIATION-SPECIFIC ALPHA-1,6-MANNOSYLTRANSFERASE"/>
    <property type="match status" value="1"/>
</dbReference>
<dbReference type="InterPro" id="IPR029044">
    <property type="entry name" value="Nucleotide-diphossugar_trans"/>
</dbReference>
<dbReference type="InterPro" id="IPR039367">
    <property type="entry name" value="Och1-like"/>
</dbReference>
<keyword evidence="2" id="KW-0812">Transmembrane</keyword>
<dbReference type="GO" id="GO:0006487">
    <property type="term" value="P:protein N-linked glycosylation"/>
    <property type="evidence" value="ECO:0007669"/>
    <property type="project" value="TreeGrafter"/>
</dbReference>
<dbReference type="EMBL" id="JAESVG020000002">
    <property type="protein sequence ID" value="KAG8629832.1"/>
    <property type="molecule type" value="Genomic_DNA"/>
</dbReference>
<evidence type="ECO:0000313" key="4">
    <source>
        <dbReference type="Proteomes" id="UP000809789"/>
    </source>
</evidence>
<evidence type="ECO:0000256" key="2">
    <source>
        <dbReference type="SAM" id="Phobius"/>
    </source>
</evidence>
<comment type="similarity">
    <text evidence="1">Belongs to the glycosyltransferase 32 family.</text>
</comment>
<name>A0A8K0L6G5_9PEZI</name>
<comment type="caution">
    <text evidence="3">The sequence shown here is derived from an EMBL/GenBank/DDBJ whole genome shotgun (WGS) entry which is preliminary data.</text>
</comment>
<dbReference type="PANTHER" id="PTHR31834:SF8">
    <property type="entry name" value="TRANSFERASE, PUTATIVE (AFU_ORTHOLOGUE AFUA_6G14040)-RELATED"/>
    <property type="match status" value="1"/>
</dbReference>